<feature type="compositionally biased region" description="Acidic residues" evidence="2">
    <location>
        <begin position="26"/>
        <end position="35"/>
    </location>
</feature>
<dbReference type="Proteomes" id="UP001217918">
    <property type="component" value="Unassembled WGS sequence"/>
</dbReference>
<keyword evidence="5" id="KW-1185">Reference proteome</keyword>
<protein>
    <recommendedName>
        <fullName evidence="3">Wings apart-like protein C-terminal domain-containing protein</fullName>
    </recommendedName>
</protein>
<sequence length="620" mass="68542">MPQPTTSAKRRKRLIDTLVALKESSSEGEEEESQCQDDPAVSHHSESSLASFDLGPAAGLPAATPAKVTAVVRAMSGATKPGPRITYGMARTTVLEEEDVIMGGLDFGALANASSTKAPLLSLARPKPPPNAFSFEDDEDTANTGQVRSIHELRQAGATNRYADEMADFEDRVGVPSAKPSSIRRGALLEIAERMHEKEFRKQFRMHGSKIFFERLAQETDIVAAYAIVAILTTLFGTQSSAHLIQQTAFHGIAELLALLLHRPEHVRSIARDRKNNLSKNAQKSMNELEEAVLKLPIWRPATPTLLSPRTLALKCLELMMRQCTDARIETKIFSAAVTDHLFSVLTQAVSDASFWDFPTRHQSTDLYLALVLLEPLSLGAMQSELGPTWTAEYVPIVADVLKTALDRPVDKFDELENLVLRLVLNSTNNNTSACGMFVRKGLLRRLTETACRSFQSVLTSIKDDAFMAKVLESLVFMLGVLINFCEHYPPAAQDLADATTESESGDQPPVHRLIRVFLDYYSKTSDADSMEKSQLNVAFGYLSVALGYLCLHRDVRDAFESVHSKRTLAPLVDAVREFMRYHQLLAANAMDAGHAEEARQHSPATQRLERLVGQLEQCH</sequence>
<evidence type="ECO:0000256" key="2">
    <source>
        <dbReference type="SAM" id="MobiDB-lite"/>
    </source>
</evidence>
<evidence type="ECO:0000313" key="4">
    <source>
        <dbReference type="EMBL" id="KAK2072248.1"/>
    </source>
</evidence>
<comment type="similarity">
    <text evidence="1">Belongs to the WAPL family.</text>
</comment>
<dbReference type="InterPro" id="IPR039874">
    <property type="entry name" value="WAPL"/>
</dbReference>
<feature type="region of interest" description="Disordered" evidence="2">
    <location>
        <begin position="121"/>
        <end position="143"/>
    </location>
</feature>
<dbReference type="InterPro" id="IPR011989">
    <property type="entry name" value="ARM-like"/>
</dbReference>
<feature type="region of interest" description="Disordered" evidence="2">
    <location>
        <begin position="20"/>
        <end position="48"/>
    </location>
</feature>
<feature type="domain" description="Wings apart-like protein C-terminal" evidence="3">
    <location>
        <begin position="146"/>
        <end position="488"/>
    </location>
</feature>
<gene>
    <name evidence="4" type="ORF">P8C59_006616</name>
</gene>
<proteinExistence type="inferred from homology"/>
<dbReference type="PANTHER" id="PTHR22100">
    <property type="entry name" value="WINGS APART-LIKE PROTEIN HOMOLOG"/>
    <property type="match status" value="1"/>
</dbReference>
<accession>A0AAD9I6U3</accession>
<evidence type="ECO:0000256" key="1">
    <source>
        <dbReference type="ARBA" id="ARBA00006854"/>
    </source>
</evidence>
<dbReference type="InterPro" id="IPR022771">
    <property type="entry name" value="WAPL_C"/>
</dbReference>
<name>A0AAD9I6U3_9PEZI</name>
<dbReference type="EMBL" id="JAQQPM010000006">
    <property type="protein sequence ID" value="KAK2072248.1"/>
    <property type="molecule type" value="Genomic_DNA"/>
</dbReference>
<dbReference type="Pfam" id="PF07814">
    <property type="entry name" value="WAPL"/>
    <property type="match status" value="1"/>
</dbReference>
<evidence type="ECO:0000313" key="5">
    <source>
        <dbReference type="Proteomes" id="UP001217918"/>
    </source>
</evidence>
<evidence type="ECO:0000259" key="3">
    <source>
        <dbReference type="Pfam" id="PF07814"/>
    </source>
</evidence>
<organism evidence="4 5">
    <name type="scientific">Phyllachora maydis</name>
    <dbReference type="NCBI Taxonomy" id="1825666"/>
    <lineage>
        <taxon>Eukaryota</taxon>
        <taxon>Fungi</taxon>
        <taxon>Dikarya</taxon>
        <taxon>Ascomycota</taxon>
        <taxon>Pezizomycotina</taxon>
        <taxon>Sordariomycetes</taxon>
        <taxon>Sordariomycetidae</taxon>
        <taxon>Phyllachorales</taxon>
        <taxon>Phyllachoraceae</taxon>
        <taxon>Phyllachora</taxon>
    </lineage>
</organism>
<dbReference type="PANTHER" id="PTHR22100:SF13">
    <property type="entry name" value="WINGS APART-LIKE PROTEIN HOMOLOG"/>
    <property type="match status" value="1"/>
</dbReference>
<reference evidence="4" key="1">
    <citation type="journal article" date="2023" name="Mol. Plant Microbe Interact.">
        <title>Elucidating the Obligate Nature and Biological Capacity of an Invasive Fungal Corn Pathogen.</title>
        <authorList>
            <person name="MacCready J.S."/>
            <person name="Roggenkamp E.M."/>
            <person name="Gdanetz K."/>
            <person name="Chilvers M.I."/>
        </authorList>
    </citation>
    <scope>NUCLEOTIDE SEQUENCE</scope>
    <source>
        <strain evidence="4">PM02</strain>
    </source>
</reference>
<dbReference type="AlphaFoldDB" id="A0AAD9I6U3"/>
<comment type="caution">
    <text evidence="4">The sequence shown here is derived from an EMBL/GenBank/DDBJ whole genome shotgun (WGS) entry which is preliminary data.</text>
</comment>
<dbReference type="Gene3D" id="1.25.10.10">
    <property type="entry name" value="Leucine-rich Repeat Variant"/>
    <property type="match status" value="2"/>
</dbReference>